<accession>A0ABR3J904</accession>
<dbReference type="Gene3D" id="3.40.1010.10">
    <property type="entry name" value="Cobalt-precorrin-4 Transmethylase, Domain 1"/>
    <property type="match status" value="1"/>
</dbReference>
<dbReference type="PROSITE" id="PS00840">
    <property type="entry name" value="SUMT_2"/>
    <property type="match status" value="1"/>
</dbReference>
<dbReference type="InterPro" id="IPR035996">
    <property type="entry name" value="4pyrrol_Methylase_sf"/>
</dbReference>
<keyword evidence="9" id="KW-0627">Porphyrin biosynthesis</keyword>
<dbReference type="Gene3D" id="3.40.50.720">
    <property type="entry name" value="NAD(P)-binding Rossmann-like Domain"/>
    <property type="match status" value="1"/>
</dbReference>
<dbReference type="InterPro" id="IPR000878">
    <property type="entry name" value="4pyrrol_Mease"/>
</dbReference>
<dbReference type="Pfam" id="PF00590">
    <property type="entry name" value="TP_methylase"/>
    <property type="match status" value="1"/>
</dbReference>
<evidence type="ECO:0000259" key="14">
    <source>
        <dbReference type="Pfam" id="PF14823"/>
    </source>
</evidence>
<dbReference type="PANTHER" id="PTHR45790:SF6">
    <property type="entry name" value="UROPORPHYRINOGEN-III C-METHYLTRANSFERASE"/>
    <property type="match status" value="1"/>
</dbReference>
<evidence type="ECO:0000256" key="4">
    <source>
        <dbReference type="ARBA" id="ARBA00022603"/>
    </source>
</evidence>
<evidence type="ECO:0000256" key="9">
    <source>
        <dbReference type="ARBA" id="ARBA00023244"/>
    </source>
</evidence>
<reference evidence="17" key="1">
    <citation type="submission" date="2024-06" db="EMBL/GenBank/DDBJ databases">
        <title>Multi-omics analyses provide insights into the biosynthesis of the anticancer antibiotic pleurotin in Hohenbuehelia grisea.</title>
        <authorList>
            <person name="Weaver J.A."/>
            <person name="Alberti F."/>
        </authorList>
    </citation>
    <scope>NUCLEOTIDE SEQUENCE [LARGE SCALE GENOMIC DNA]</scope>
    <source>
        <strain evidence="17">T-177</strain>
    </source>
</reference>
<dbReference type="Pfam" id="PF13241">
    <property type="entry name" value="NAD_binding_7"/>
    <property type="match status" value="1"/>
</dbReference>
<comment type="subunit">
    <text evidence="1">Homodimer.</text>
</comment>
<evidence type="ECO:0000256" key="3">
    <source>
        <dbReference type="ARBA" id="ARBA00022481"/>
    </source>
</evidence>
<dbReference type="PANTHER" id="PTHR45790">
    <property type="entry name" value="SIROHEME SYNTHASE-RELATED"/>
    <property type="match status" value="1"/>
</dbReference>
<dbReference type="Pfam" id="PF14824">
    <property type="entry name" value="Sirohm_synth_M"/>
    <property type="match status" value="1"/>
</dbReference>
<keyword evidence="8" id="KW-0520">NAD</keyword>
<comment type="caution">
    <text evidence="16">The sequence shown here is derived from an EMBL/GenBank/DDBJ whole genome shotgun (WGS) entry which is preliminary data.</text>
</comment>
<gene>
    <name evidence="16" type="ORF">HGRIS_008708</name>
</gene>
<evidence type="ECO:0000256" key="1">
    <source>
        <dbReference type="ARBA" id="ARBA00011738"/>
    </source>
</evidence>
<dbReference type="InterPro" id="IPR050161">
    <property type="entry name" value="Siro_Cobalamin_biosynth"/>
</dbReference>
<feature type="domain" description="Siroheme synthase central" evidence="15">
    <location>
        <begin position="173"/>
        <end position="196"/>
    </location>
</feature>
<evidence type="ECO:0000313" key="17">
    <source>
        <dbReference type="Proteomes" id="UP001556367"/>
    </source>
</evidence>
<evidence type="ECO:0000259" key="13">
    <source>
        <dbReference type="Pfam" id="PF00590"/>
    </source>
</evidence>
<dbReference type="InterPro" id="IPR028281">
    <property type="entry name" value="Sirohaem_synthase_central"/>
</dbReference>
<proteinExistence type="inferred from homology"/>
<evidence type="ECO:0000256" key="10">
    <source>
        <dbReference type="ARBA" id="ARBA00035662"/>
    </source>
</evidence>
<dbReference type="SUPFAM" id="SSF53790">
    <property type="entry name" value="Tetrapyrrole methylase"/>
    <property type="match status" value="1"/>
</dbReference>
<dbReference type="SUPFAM" id="SSF75615">
    <property type="entry name" value="Siroheme synthase middle domains-like"/>
    <property type="match status" value="1"/>
</dbReference>
<feature type="domain" description="Tetrapyrrole methylase" evidence="13">
    <location>
        <begin position="355"/>
        <end position="589"/>
    </location>
</feature>
<evidence type="ECO:0000256" key="7">
    <source>
        <dbReference type="ARBA" id="ARBA00023002"/>
    </source>
</evidence>
<dbReference type="InterPro" id="IPR036291">
    <property type="entry name" value="NAD(P)-bd_dom_sf"/>
</dbReference>
<feature type="region of interest" description="Disordered" evidence="12">
    <location>
        <begin position="299"/>
        <end position="354"/>
    </location>
</feature>
<evidence type="ECO:0000256" key="8">
    <source>
        <dbReference type="ARBA" id="ARBA00023027"/>
    </source>
</evidence>
<keyword evidence="5 11" id="KW-0808">Transferase</keyword>
<evidence type="ECO:0000313" key="16">
    <source>
        <dbReference type="EMBL" id="KAL0952072.1"/>
    </source>
</evidence>
<dbReference type="InterPro" id="IPR014777">
    <property type="entry name" value="4pyrrole_Mease_sub1"/>
</dbReference>
<evidence type="ECO:0000256" key="6">
    <source>
        <dbReference type="ARBA" id="ARBA00022691"/>
    </source>
</evidence>
<name>A0ABR3J904_9AGAR</name>
<feature type="domain" description="Siroheme biosynthesis protein Met8 C-terminal" evidence="14">
    <location>
        <begin position="260"/>
        <end position="303"/>
    </location>
</feature>
<evidence type="ECO:0000256" key="12">
    <source>
        <dbReference type="SAM" id="MobiDB-lite"/>
    </source>
</evidence>
<evidence type="ECO:0000256" key="2">
    <source>
        <dbReference type="ARBA" id="ARBA00012400"/>
    </source>
</evidence>
<keyword evidence="6" id="KW-0949">S-adenosyl-L-methionine</keyword>
<feature type="compositionally biased region" description="Low complexity" evidence="12">
    <location>
        <begin position="305"/>
        <end position="319"/>
    </location>
</feature>
<dbReference type="InterPro" id="IPR003043">
    <property type="entry name" value="Uropor_MeTrfase_CS"/>
</dbReference>
<dbReference type="EC" id="1.3.1.76" evidence="2"/>
<dbReference type="EMBL" id="JASNQZ010000011">
    <property type="protein sequence ID" value="KAL0952072.1"/>
    <property type="molecule type" value="Genomic_DNA"/>
</dbReference>
<dbReference type="Proteomes" id="UP001556367">
    <property type="component" value="Unassembled WGS sequence"/>
</dbReference>
<dbReference type="Pfam" id="PF14823">
    <property type="entry name" value="Sirohm_synth_C"/>
    <property type="match status" value="1"/>
</dbReference>
<dbReference type="InterPro" id="IPR006366">
    <property type="entry name" value="CobA/CysG_C"/>
</dbReference>
<comment type="similarity">
    <text evidence="11">Belongs to the precorrin methyltransferase family.</text>
</comment>
<keyword evidence="17" id="KW-1185">Reference proteome</keyword>
<sequence length="665" mass="71741">MQNDQAYSTPVGGASLMLSFRLQSKTVLIIGSGQLAASRAFAALEADSDVVIIANGGVDAACEELRWRSKQGQLTLLDWNALPSSSQPSSDDRELDALEDYIISKRLYITVVVVTDTISGTRRRSRASAARIYQICRAHNLLVNVTDMPEFCDFSFTSTHRFEDQSANSPSALQVGVTTNGHGCRLAGRIRREIVSNLSKHIGASVMKVGHLRALAKSQATRATVTHPDRRTVDGAEIFDDEEICEDGVVTTPNRPVAQRKAAETAEESARRTMKWVAQVSEYWSYQQLSAMTSTDMDEILTGKPTPSASPEPSSTISADRNSQSHPETSQTTPHPPPFSVHDLALGPPPKRGRILLVGSGPGHPSLLTIATHTALTKMADLVLSDKLVPAPVLALIPSSTEVRIAKKFPGNADGAQNEMMEAAIEGARKGLCVVRLKQGDPAVYGRFGEEVLFFRAHGFEPIVIPGVSSAIAAPTFAGIPVTQRGVAESLMVCTGVGRAGKSVVLPGYERGRTLVVLMGVARLAQVVRTLTHTLSTPDPAAALRQNVEVPKEHGTRDGAAYPPHLPIAIIERASMADQRVIVSTLRDVVRAMDSVGEQRPPAMMVVGWSVLALWGSGDMTVLDVPGKGEIQQDEDERRIRRWLGPDAAIGWRIQEGLQDGWGEF</sequence>
<organism evidence="16 17">
    <name type="scientific">Hohenbuehelia grisea</name>
    <dbReference type="NCBI Taxonomy" id="104357"/>
    <lineage>
        <taxon>Eukaryota</taxon>
        <taxon>Fungi</taxon>
        <taxon>Dikarya</taxon>
        <taxon>Basidiomycota</taxon>
        <taxon>Agaricomycotina</taxon>
        <taxon>Agaricomycetes</taxon>
        <taxon>Agaricomycetidae</taxon>
        <taxon>Agaricales</taxon>
        <taxon>Pleurotineae</taxon>
        <taxon>Pleurotaceae</taxon>
        <taxon>Hohenbuehelia</taxon>
    </lineage>
</organism>
<dbReference type="CDD" id="cd11642">
    <property type="entry name" value="SUMT"/>
    <property type="match status" value="1"/>
</dbReference>
<comment type="similarity">
    <text evidence="10">In the N-terminal section; belongs to the precorrin methyltransferase family.</text>
</comment>
<dbReference type="InterPro" id="IPR028162">
    <property type="entry name" value="Met8_C"/>
</dbReference>
<keyword evidence="3" id="KW-0488">Methylation</keyword>
<evidence type="ECO:0000259" key="15">
    <source>
        <dbReference type="Pfam" id="PF14824"/>
    </source>
</evidence>
<evidence type="ECO:0000256" key="5">
    <source>
        <dbReference type="ARBA" id="ARBA00022679"/>
    </source>
</evidence>
<dbReference type="Gene3D" id="3.30.950.10">
    <property type="entry name" value="Methyltransferase, Cobalt-precorrin-4 Transmethylase, Domain 2"/>
    <property type="match status" value="1"/>
</dbReference>
<dbReference type="InterPro" id="IPR014776">
    <property type="entry name" value="4pyrrole_Mease_sub2"/>
</dbReference>
<keyword evidence="4 11" id="KW-0489">Methyltransferase</keyword>
<feature type="compositionally biased region" description="Polar residues" evidence="12">
    <location>
        <begin position="320"/>
        <end position="333"/>
    </location>
</feature>
<dbReference type="SUPFAM" id="SSF51735">
    <property type="entry name" value="NAD(P)-binding Rossmann-fold domains"/>
    <property type="match status" value="1"/>
</dbReference>
<protein>
    <recommendedName>
        <fullName evidence="2">precorrin-2 dehydrogenase</fullName>
        <ecNumber evidence="2">1.3.1.76</ecNumber>
    </recommendedName>
</protein>
<keyword evidence="7" id="KW-0560">Oxidoreductase</keyword>
<evidence type="ECO:0000256" key="11">
    <source>
        <dbReference type="RuleBase" id="RU003960"/>
    </source>
</evidence>